<dbReference type="eggNOG" id="ENOG502S37I">
    <property type="taxonomic scope" value="Eukaryota"/>
</dbReference>
<dbReference type="EMBL" id="CM001886">
    <property type="protein sequence ID" value="EOY16101.1"/>
    <property type="molecule type" value="Genomic_DNA"/>
</dbReference>
<comment type="similarity">
    <text evidence="1">Belongs to the fantastic four family.</text>
</comment>
<evidence type="ECO:0000256" key="2">
    <source>
        <dbReference type="SAM" id="MobiDB-lite"/>
    </source>
</evidence>
<accession>A0A061FGB9</accession>
<dbReference type="InParanoid" id="A0A061FGB9"/>
<dbReference type="OMA" id="LPGHMPW"/>
<keyword evidence="5" id="KW-1185">Reference proteome</keyword>
<organism evidence="4 5">
    <name type="scientific">Theobroma cacao</name>
    <name type="common">Cacao</name>
    <name type="synonym">Cocoa</name>
    <dbReference type="NCBI Taxonomy" id="3641"/>
    <lineage>
        <taxon>Eukaryota</taxon>
        <taxon>Viridiplantae</taxon>
        <taxon>Streptophyta</taxon>
        <taxon>Embryophyta</taxon>
        <taxon>Tracheophyta</taxon>
        <taxon>Spermatophyta</taxon>
        <taxon>Magnoliopsida</taxon>
        <taxon>eudicotyledons</taxon>
        <taxon>Gunneridae</taxon>
        <taxon>Pentapetalae</taxon>
        <taxon>rosids</taxon>
        <taxon>malvids</taxon>
        <taxon>Malvales</taxon>
        <taxon>Malvaceae</taxon>
        <taxon>Byttnerioideae</taxon>
        <taxon>Theobroma</taxon>
    </lineage>
</organism>
<dbReference type="Gramene" id="EOY16101">
    <property type="protein sequence ID" value="EOY16101"/>
    <property type="gene ID" value="TCM_034976"/>
</dbReference>
<dbReference type="Pfam" id="PF11250">
    <property type="entry name" value="FAF"/>
    <property type="match status" value="1"/>
</dbReference>
<name>A0A061FGB9_THECC</name>
<feature type="domain" description="FAF" evidence="3">
    <location>
        <begin position="152"/>
        <end position="209"/>
    </location>
</feature>
<dbReference type="InterPro" id="IPR046431">
    <property type="entry name" value="FAF_dom"/>
</dbReference>
<dbReference type="PANTHER" id="PTHR33155:SF75">
    <property type="entry name" value="OS02G0750800 PROTEIN"/>
    <property type="match status" value="1"/>
</dbReference>
<dbReference type="PANTHER" id="PTHR33155">
    <property type="entry name" value="FANTASTIC FOUR-LIKE PROTEIN (DUF3049)"/>
    <property type="match status" value="1"/>
</dbReference>
<protein>
    <submittedName>
        <fullName evidence="4">Structural constituent of ribosome, putative</fullName>
    </submittedName>
</protein>
<evidence type="ECO:0000256" key="1">
    <source>
        <dbReference type="ARBA" id="ARBA00008690"/>
    </source>
</evidence>
<gene>
    <name evidence="4" type="ORF">TCM_034976</name>
</gene>
<evidence type="ECO:0000259" key="3">
    <source>
        <dbReference type="Pfam" id="PF11250"/>
    </source>
</evidence>
<evidence type="ECO:0000313" key="4">
    <source>
        <dbReference type="EMBL" id="EOY16101.1"/>
    </source>
</evidence>
<reference evidence="4 5" key="1">
    <citation type="journal article" date="2013" name="Genome Biol.">
        <title>The genome sequence of the most widely cultivated cacao type and its use to identify candidate genes regulating pod color.</title>
        <authorList>
            <person name="Motamayor J.C."/>
            <person name="Mockaitis K."/>
            <person name="Schmutz J."/>
            <person name="Haiminen N."/>
            <person name="Iii D.L."/>
            <person name="Cornejo O."/>
            <person name="Findley S.D."/>
            <person name="Zheng P."/>
            <person name="Utro F."/>
            <person name="Royaert S."/>
            <person name="Saski C."/>
            <person name="Jenkins J."/>
            <person name="Podicheti R."/>
            <person name="Zhao M."/>
            <person name="Scheffler B.E."/>
            <person name="Stack J.C."/>
            <person name="Feltus F.A."/>
            <person name="Mustiga G.M."/>
            <person name="Amores F."/>
            <person name="Phillips W."/>
            <person name="Marelli J.P."/>
            <person name="May G.D."/>
            <person name="Shapiro H."/>
            <person name="Ma J."/>
            <person name="Bustamante C.D."/>
            <person name="Schnell R.J."/>
            <person name="Main D."/>
            <person name="Gilbert D."/>
            <person name="Parida L."/>
            <person name="Kuhn D.N."/>
        </authorList>
    </citation>
    <scope>NUCLEOTIDE SEQUENCE [LARGE SCALE GENOMIC DNA]</scope>
    <source>
        <strain evidence="5">cv. Matina 1-6</strain>
    </source>
</reference>
<sequence>MGFSKEDGLISKTISMVLSLCSIIPRSFRFQCPMQIQKEGTAYKHLLLPGLKTLIYAPGTPPTQSPTHSNPLIIHSYTIPHAVHSFQSLFRSLSTHSSSYSSWSSGMDDMLGTESGVYMSPDELRMLEMERTYGNRDYNPDKRKQGLAMKGEYPPAIPLLARTGNLPGHMPWILRRHYSNGRLILKEEKVKYHEYFEAYRENGRLILELVSLDDTFTCCHAVYEEKDEEVVLENAEFFQGEDLEKVEEYDDEEPEADGDDEDNGYVYVPRFNNNLISFSVPEFYHGNERYGDPRKCLTYSGRFISELSSIFCNAGEQEGSSVPLAFCNIIPPITTSTTACDAACLVT</sequence>
<dbReference type="Proteomes" id="UP000026915">
    <property type="component" value="Chromosome 8"/>
</dbReference>
<dbReference type="HOGENOM" id="CLU_822312_0_0_1"/>
<evidence type="ECO:0000313" key="5">
    <source>
        <dbReference type="Proteomes" id="UP000026915"/>
    </source>
</evidence>
<dbReference type="InterPro" id="IPR021410">
    <property type="entry name" value="FAF"/>
</dbReference>
<proteinExistence type="inferred from homology"/>
<dbReference type="AlphaFoldDB" id="A0A061FGB9"/>
<feature type="region of interest" description="Disordered" evidence="2">
    <location>
        <begin position="244"/>
        <end position="263"/>
    </location>
</feature>